<keyword evidence="4" id="KW-0255">Endonuclease</keyword>
<dbReference type="GO" id="GO:0016787">
    <property type="term" value="F:hydrolase activity"/>
    <property type="evidence" value="ECO:0007669"/>
    <property type="project" value="UniProtKB-KW"/>
</dbReference>
<evidence type="ECO:0000256" key="2">
    <source>
        <dbReference type="ARBA" id="ARBA00022695"/>
    </source>
</evidence>
<dbReference type="InterPro" id="IPR050951">
    <property type="entry name" value="Retrovirus_Pol_polyprotein"/>
</dbReference>
<evidence type="ECO:0000256" key="1">
    <source>
        <dbReference type="ARBA" id="ARBA00022679"/>
    </source>
</evidence>
<evidence type="ECO:0000259" key="8">
    <source>
        <dbReference type="Pfam" id="PF17921"/>
    </source>
</evidence>
<name>A0A8B6EIC7_MYTGA</name>
<dbReference type="Pfam" id="PF17921">
    <property type="entry name" value="Integrase_H2C2"/>
    <property type="match status" value="1"/>
</dbReference>
<dbReference type="PANTHER" id="PTHR37984:SF5">
    <property type="entry name" value="PROTEIN NYNRIN-LIKE"/>
    <property type="match status" value="1"/>
</dbReference>
<keyword evidence="3" id="KW-0540">Nuclease</keyword>
<feature type="domain" description="Integrase zinc-binding" evidence="8">
    <location>
        <begin position="332"/>
        <end position="383"/>
    </location>
</feature>
<dbReference type="FunFam" id="1.10.340.70:FF:000001">
    <property type="entry name" value="Retrovirus-related Pol polyprotein from transposon gypsy-like Protein"/>
    <property type="match status" value="1"/>
</dbReference>
<gene>
    <name evidence="9" type="ORF">MGAL_10B081371</name>
</gene>
<dbReference type="Proteomes" id="UP000596742">
    <property type="component" value="Unassembled WGS sequence"/>
</dbReference>
<evidence type="ECO:0000256" key="3">
    <source>
        <dbReference type="ARBA" id="ARBA00022722"/>
    </source>
</evidence>
<dbReference type="EMBL" id="UYJE01005155">
    <property type="protein sequence ID" value="VDI34534.1"/>
    <property type="molecule type" value="Genomic_DNA"/>
</dbReference>
<keyword evidence="10" id="KW-1185">Reference proteome</keyword>
<keyword evidence="5" id="KW-0378">Hydrolase</keyword>
<keyword evidence="6" id="KW-0695">RNA-directed DNA polymerase</keyword>
<dbReference type="PANTHER" id="PTHR37984">
    <property type="entry name" value="PROTEIN CBG26694"/>
    <property type="match status" value="1"/>
</dbReference>
<comment type="caution">
    <text evidence="9">The sequence shown here is derived from an EMBL/GenBank/DDBJ whole genome shotgun (WGS) entry which is preliminary data.</text>
</comment>
<dbReference type="InterPro" id="IPR041588">
    <property type="entry name" value="Integrase_H2C2"/>
</dbReference>
<dbReference type="GO" id="GO:0003964">
    <property type="term" value="F:RNA-directed DNA polymerase activity"/>
    <property type="evidence" value="ECO:0007669"/>
    <property type="project" value="UniProtKB-KW"/>
</dbReference>
<keyword evidence="1" id="KW-0808">Transferase</keyword>
<evidence type="ECO:0000313" key="9">
    <source>
        <dbReference type="EMBL" id="VDI34534.1"/>
    </source>
</evidence>
<organism evidence="9 10">
    <name type="scientific">Mytilus galloprovincialis</name>
    <name type="common">Mediterranean mussel</name>
    <dbReference type="NCBI Taxonomy" id="29158"/>
    <lineage>
        <taxon>Eukaryota</taxon>
        <taxon>Metazoa</taxon>
        <taxon>Spiralia</taxon>
        <taxon>Lophotrochozoa</taxon>
        <taxon>Mollusca</taxon>
        <taxon>Bivalvia</taxon>
        <taxon>Autobranchia</taxon>
        <taxon>Pteriomorphia</taxon>
        <taxon>Mytilida</taxon>
        <taxon>Mytiloidea</taxon>
        <taxon>Mytilidae</taxon>
        <taxon>Mytilinae</taxon>
        <taxon>Mytilus</taxon>
    </lineage>
</organism>
<proteinExistence type="predicted"/>
<dbReference type="GO" id="GO:0004519">
    <property type="term" value="F:endonuclease activity"/>
    <property type="evidence" value="ECO:0007669"/>
    <property type="project" value="UniProtKB-KW"/>
</dbReference>
<sequence length="411" mass="47875">MTVDDYECDVNYSTWSAAVCRVNLKQTVCFSSGNEMLLIEKVKKKERGFQKTGTFLSKPKQRFENHDKVCAAYVLTEGKDLCIIRVMNVSAEDVTMYKNTTVGYILPVKEQKYIGRTDLVRHGINTGNEAAIKQNPKRIPLHKKQEVKELIHDMLEREVIRPSSSPWSSPIVLVEKKDNSTRLCVDFRKLTIDEHVERLIIVFERFRENLVNSYQRHYLLGKKFQVRTDHKALSWLWNFKEPEDQIARWQAYLSEFDMEIVHRKGSNHNNEDGMSRRPYAQLESEERDDGLISDSGFCQARLIGQWENIVPTDGILYRKFEDINETAYQFLVPTKLRRNILETLHSGIGGGHLGTKKMLRKLKDRFYWPGMVQDVEIFCEECRDLCYSEKSCQQHLRAPLVSVKTGALLEK</sequence>
<evidence type="ECO:0000259" key="7">
    <source>
        <dbReference type="Pfam" id="PF17917"/>
    </source>
</evidence>
<dbReference type="SUPFAM" id="SSF56672">
    <property type="entry name" value="DNA/RNA polymerases"/>
    <property type="match status" value="1"/>
</dbReference>
<reference evidence="9" key="1">
    <citation type="submission" date="2018-11" db="EMBL/GenBank/DDBJ databases">
        <authorList>
            <person name="Alioto T."/>
            <person name="Alioto T."/>
        </authorList>
    </citation>
    <scope>NUCLEOTIDE SEQUENCE</scope>
</reference>
<dbReference type="Gene3D" id="1.10.340.70">
    <property type="match status" value="1"/>
</dbReference>
<dbReference type="AlphaFoldDB" id="A0A8B6EIC7"/>
<protein>
    <recommendedName>
        <fullName evidence="11">Integrase zinc-binding domain-containing protein</fullName>
    </recommendedName>
</protein>
<feature type="domain" description="Reverse transcriptase RNase H-like" evidence="7">
    <location>
        <begin position="215"/>
        <end position="256"/>
    </location>
</feature>
<dbReference type="Pfam" id="PF17917">
    <property type="entry name" value="RT_RNaseH"/>
    <property type="match status" value="1"/>
</dbReference>
<dbReference type="Gene3D" id="3.10.10.10">
    <property type="entry name" value="HIV Type 1 Reverse Transcriptase, subunit A, domain 1"/>
    <property type="match status" value="1"/>
</dbReference>
<dbReference type="InterPro" id="IPR043502">
    <property type="entry name" value="DNA/RNA_pol_sf"/>
</dbReference>
<evidence type="ECO:0000256" key="4">
    <source>
        <dbReference type="ARBA" id="ARBA00022759"/>
    </source>
</evidence>
<evidence type="ECO:0000313" key="10">
    <source>
        <dbReference type="Proteomes" id="UP000596742"/>
    </source>
</evidence>
<dbReference type="OrthoDB" id="10030726at2759"/>
<accession>A0A8B6EIC7</accession>
<evidence type="ECO:0008006" key="11">
    <source>
        <dbReference type="Google" id="ProtNLM"/>
    </source>
</evidence>
<evidence type="ECO:0000256" key="6">
    <source>
        <dbReference type="ARBA" id="ARBA00022918"/>
    </source>
</evidence>
<evidence type="ECO:0000256" key="5">
    <source>
        <dbReference type="ARBA" id="ARBA00022801"/>
    </source>
</evidence>
<keyword evidence="2" id="KW-0548">Nucleotidyltransferase</keyword>
<dbReference type="InterPro" id="IPR041373">
    <property type="entry name" value="RT_RNaseH"/>
</dbReference>